<evidence type="ECO:0008006" key="5">
    <source>
        <dbReference type="Google" id="ProtNLM"/>
    </source>
</evidence>
<feature type="chain" id="PRO_5047414638" description="Lipoprotein" evidence="2">
    <location>
        <begin position="20"/>
        <end position="205"/>
    </location>
</feature>
<feature type="signal peptide" evidence="2">
    <location>
        <begin position="1"/>
        <end position="19"/>
    </location>
</feature>
<comment type="caution">
    <text evidence="3">The sequence shown here is derived from an EMBL/GenBank/DDBJ whole genome shotgun (WGS) entry which is preliminary data.</text>
</comment>
<dbReference type="EMBL" id="JARXHW010000112">
    <property type="protein sequence ID" value="MDQ8209676.1"/>
    <property type="molecule type" value="Genomic_DNA"/>
</dbReference>
<accession>A0ABU1B010</accession>
<gene>
    <name evidence="3" type="ORF">QEH52_19310</name>
</gene>
<keyword evidence="4" id="KW-1185">Reference proteome</keyword>
<evidence type="ECO:0000256" key="1">
    <source>
        <dbReference type="SAM" id="MobiDB-lite"/>
    </source>
</evidence>
<evidence type="ECO:0000256" key="2">
    <source>
        <dbReference type="SAM" id="SignalP"/>
    </source>
</evidence>
<feature type="region of interest" description="Disordered" evidence="1">
    <location>
        <begin position="184"/>
        <end position="205"/>
    </location>
</feature>
<sequence>MKKAILAILALSTLSGLRAEELKTETLSIGRMGGFIMMAGYTKYFTDKYPLLLDREFRHDIYVEIYGDDVIQGSVDPFPKESPPKLRLSPNMVSSVSKNRTEETQVLAARYINIFELHGVEFTSIEGSHMLCNGAFELEITNTSQNIDKIHKLFKEFSGFYYEHRGDFPMYPIRMKYYLHNERPSLEDGTTENTGANKSGDDNSE</sequence>
<reference evidence="3 4" key="1">
    <citation type="submission" date="2023-04" db="EMBL/GenBank/DDBJ databases">
        <title>A novel bacteria isolated from coastal sediment.</title>
        <authorList>
            <person name="Liu X.-J."/>
            <person name="Du Z.-J."/>
        </authorList>
    </citation>
    <scope>NUCLEOTIDE SEQUENCE [LARGE SCALE GENOMIC DNA]</scope>
    <source>
        <strain evidence="3 4">SDUM461003</strain>
    </source>
</reference>
<protein>
    <recommendedName>
        <fullName evidence="5">Lipoprotein</fullName>
    </recommendedName>
</protein>
<evidence type="ECO:0000313" key="3">
    <source>
        <dbReference type="EMBL" id="MDQ8209676.1"/>
    </source>
</evidence>
<organism evidence="3 4">
    <name type="scientific">Thalassobacterium maritimum</name>
    <dbReference type="NCBI Taxonomy" id="3041265"/>
    <lineage>
        <taxon>Bacteria</taxon>
        <taxon>Pseudomonadati</taxon>
        <taxon>Verrucomicrobiota</taxon>
        <taxon>Opitutia</taxon>
        <taxon>Puniceicoccales</taxon>
        <taxon>Coraliomargaritaceae</taxon>
        <taxon>Thalassobacterium</taxon>
    </lineage>
</organism>
<name>A0ABU1B010_9BACT</name>
<dbReference type="Proteomes" id="UP001225316">
    <property type="component" value="Unassembled WGS sequence"/>
</dbReference>
<dbReference type="RefSeq" id="WP_308952594.1">
    <property type="nucleotide sequence ID" value="NZ_JARXHW010000112.1"/>
</dbReference>
<keyword evidence="2" id="KW-0732">Signal</keyword>
<proteinExistence type="predicted"/>
<evidence type="ECO:0000313" key="4">
    <source>
        <dbReference type="Proteomes" id="UP001225316"/>
    </source>
</evidence>